<evidence type="ECO:0000256" key="7">
    <source>
        <dbReference type="SAM" id="MobiDB-lite"/>
    </source>
</evidence>
<sequence length="784" mass="86983">MPSESVSEPSPVSSSRAQSHSDATFVCSWSGCGRMYRKREHLQRHERSHARDFKHEDVMTRHLALHDLRAKKPRKVSCVSCVSLKVRCDGQRGTTCSRCTASGRECMYRNDNTGNVSEQPIEVNSDLPSETGRASSSSSPGQPAASSVLEQPTTVPTTEISTLPFEPLYGLATDASESFFGWDIGDVELGHMDILNMSPLNWFHNTDAAPSITHQITPAKAISLPPSSELIRDAQPPDTPWPLFQPHVYRPSETDSQLSLSPIVQSTPSIFRDPNLDFIKESSREAMMTLVSTTNQPNWPVVDVTLFPSTQTLSVCVNLYFRHFHDTLPIIRRSKMRTSDAPPILLLAMASIGAMYSRDKLSGLAIALNELTRRAISYMRESDQRAMFDTTFVQASLLQSTFGLFCGSRMLYQHAEISRGSLVTAARRMHLLRPSLSFVKELQKRNESPSDEELRRAQADDDERRNLGWGIYLYDMQISALLNIAPLLSVGEINVPLPGDDEAYNTTPPYTGHPSDQDSSNFRVVLDSLLSHGTLPQPLSSFGLSVIAHTLYRLCTDAAAFDPIFSQPSLCRDNLYRLAFPPTFNYNPQELLDQLSASSHSLPNKPNSLIVSVSALSHLGHMQFTWPGFLNNVKIAAGKSGTEESKQDARSWVRARIDEDPIGTRSILAQAGQLSTLLSRFTFDSPAETVLTLDLALTFWAILKFSTSIGESSPSQRRTIITWSDHAGASEWIRNGGPVSFQGLGDLNDLSSTKVLSIFSERLESMPWGLAQRFKHVLMSLETE</sequence>
<evidence type="ECO:0000313" key="11">
    <source>
        <dbReference type="Proteomes" id="UP001287286"/>
    </source>
</evidence>
<feature type="domain" description="C2H2-type" evidence="9">
    <location>
        <begin position="25"/>
        <end position="54"/>
    </location>
</feature>
<dbReference type="InterPro" id="IPR001138">
    <property type="entry name" value="Zn2Cys6_DnaBD"/>
</dbReference>
<dbReference type="Proteomes" id="UP001287286">
    <property type="component" value="Unassembled WGS sequence"/>
</dbReference>
<evidence type="ECO:0000256" key="1">
    <source>
        <dbReference type="ARBA" id="ARBA00022723"/>
    </source>
</evidence>
<name>A0ABR0BUA6_PURLI</name>
<keyword evidence="4" id="KW-0804">Transcription</keyword>
<proteinExistence type="predicted"/>
<dbReference type="Gene3D" id="4.10.240.10">
    <property type="entry name" value="Zn(2)-C6 fungal-type DNA-binding domain"/>
    <property type="match status" value="1"/>
</dbReference>
<evidence type="ECO:0000259" key="9">
    <source>
        <dbReference type="PROSITE" id="PS50157"/>
    </source>
</evidence>
<feature type="region of interest" description="Disordered" evidence="7">
    <location>
        <begin position="109"/>
        <end position="156"/>
    </location>
</feature>
<feature type="domain" description="Zn(2)-C6 fungal-type" evidence="8">
    <location>
        <begin position="77"/>
        <end position="108"/>
    </location>
</feature>
<evidence type="ECO:0000313" key="10">
    <source>
        <dbReference type="EMBL" id="KAK4087033.1"/>
    </source>
</evidence>
<keyword evidence="5" id="KW-0539">Nucleus</keyword>
<dbReference type="Gene3D" id="3.30.160.60">
    <property type="entry name" value="Classic Zinc Finger"/>
    <property type="match status" value="1"/>
</dbReference>
<dbReference type="PROSITE" id="PS50048">
    <property type="entry name" value="ZN2_CY6_FUNGAL_2"/>
    <property type="match status" value="1"/>
</dbReference>
<dbReference type="InterPro" id="IPR036864">
    <property type="entry name" value="Zn2-C6_fun-type_DNA-bd_sf"/>
</dbReference>
<dbReference type="PROSITE" id="PS50157">
    <property type="entry name" value="ZINC_FINGER_C2H2_2"/>
    <property type="match status" value="1"/>
</dbReference>
<evidence type="ECO:0000256" key="6">
    <source>
        <dbReference type="PROSITE-ProRule" id="PRU00042"/>
    </source>
</evidence>
<keyword evidence="1" id="KW-0479">Metal-binding</keyword>
<dbReference type="PANTHER" id="PTHR47660:SF2">
    <property type="entry name" value="TRANSCRIPTION FACTOR WITH C2H2 AND ZN(2)-CYS(6) DNA BINDING DOMAIN (EUROFUNG)"/>
    <property type="match status" value="1"/>
</dbReference>
<keyword evidence="2" id="KW-0862">Zinc</keyword>
<evidence type="ECO:0000256" key="5">
    <source>
        <dbReference type="ARBA" id="ARBA00023242"/>
    </source>
</evidence>
<comment type="caution">
    <text evidence="10">The sequence shown here is derived from an EMBL/GenBank/DDBJ whole genome shotgun (WGS) entry which is preliminary data.</text>
</comment>
<dbReference type="PANTHER" id="PTHR47660">
    <property type="entry name" value="TRANSCRIPTION FACTOR WITH C2H2 AND ZN(2)-CYS(6) DNA BINDING DOMAIN (EUROFUNG)-RELATED-RELATED"/>
    <property type="match status" value="1"/>
</dbReference>
<protein>
    <submittedName>
        <fullName evidence="10">Transcriptional regulator family: Fungal Specific TF</fullName>
    </submittedName>
</protein>
<keyword evidence="3" id="KW-0805">Transcription regulation</keyword>
<evidence type="ECO:0000256" key="3">
    <source>
        <dbReference type="ARBA" id="ARBA00023015"/>
    </source>
</evidence>
<evidence type="ECO:0000256" key="2">
    <source>
        <dbReference type="ARBA" id="ARBA00022833"/>
    </source>
</evidence>
<dbReference type="SUPFAM" id="SSF57701">
    <property type="entry name" value="Zn2/Cys6 DNA-binding domain"/>
    <property type="match status" value="1"/>
</dbReference>
<keyword evidence="6" id="KW-0863">Zinc-finger</keyword>
<evidence type="ECO:0000256" key="4">
    <source>
        <dbReference type="ARBA" id="ARBA00023163"/>
    </source>
</evidence>
<organism evidence="10 11">
    <name type="scientific">Purpureocillium lilacinum</name>
    <name type="common">Paecilomyces lilacinus</name>
    <dbReference type="NCBI Taxonomy" id="33203"/>
    <lineage>
        <taxon>Eukaryota</taxon>
        <taxon>Fungi</taxon>
        <taxon>Dikarya</taxon>
        <taxon>Ascomycota</taxon>
        <taxon>Pezizomycotina</taxon>
        <taxon>Sordariomycetes</taxon>
        <taxon>Hypocreomycetidae</taxon>
        <taxon>Hypocreales</taxon>
        <taxon>Ophiocordycipitaceae</taxon>
        <taxon>Purpureocillium</taxon>
    </lineage>
</organism>
<dbReference type="Pfam" id="PF04082">
    <property type="entry name" value="Fungal_trans"/>
    <property type="match status" value="1"/>
</dbReference>
<gene>
    <name evidence="10" type="ORF">Purlil1_8552</name>
</gene>
<dbReference type="InterPro" id="IPR013087">
    <property type="entry name" value="Znf_C2H2_type"/>
</dbReference>
<dbReference type="InterPro" id="IPR007219">
    <property type="entry name" value="XnlR_reg_dom"/>
</dbReference>
<dbReference type="PROSITE" id="PS00028">
    <property type="entry name" value="ZINC_FINGER_C2H2_1"/>
    <property type="match status" value="1"/>
</dbReference>
<keyword evidence="11" id="KW-1185">Reference proteome</keyword>
<dbReference type="CDD" id="cd00067">
    <property type="entry name" value="GAL4"/>
    <property type="match status" value="1"/>
</dbReference>
<evidence type="ECO:0000259" key="8">
    <source>
        <dbReference type="PROSITE" id="PS50048"/>
    </source>
</evidence>
<dbReference type="CDD" id="cd12148">
    <property type="entry name" value="fungal_TF_MHR"/>
    <property type="match status" value="1"/>
</dbReference>
<dbReference type="SMART" id="SM00355">
    <property type="entry name" value="ZnF_C2H2"/>
    <property type="match status" value="1"/>
</dbReference>
<dbReference type="SMART" id="SM00066">
    <property type="entry name" value="GAL4"/>
    <property type="match status" value="1"/>
</dbReference>
<dbReference type="Pfam" id="PF00172">
    <property type="entry name" value="Zn_clus"/>
    <property type="match status" value="1"/>
</dbReference>
<dbReference type="EMBL" id="JAWRVI010000035">
    <property type="protein sequence ID" value="KAK4087033.1"/>
    <property type="molecule type" value="Genomic_DNA"/>
</dbReference>
<accession>A0ABR0BUA6</accession>
<feature type="compositionally biased region" description="Low complexity" evidence="7">
    <location>
        <begin position="134"/>
        <end position="147"/>
    </location>
</feature>
<reference evidence="10 11" key="1">
    <citation type="journal article" date="2024" name="Microbiol. Resour. Announc.">
        <title>Genome annotations for the ascomycete fungi Trichoderma harzianum, Trichoderma aggressivum, and Purpureocillium lilacinum.</title>
        <authorList>
            <person name="Beijen E.P.W."/>
            <person name="Ohm R.A."/>
        </authorList>
    </citation>
    <scope>NUCLEOTIDE SEQUENCE [LARGE SCALE GENOMIC DNA]</scope>
    <source>
        <strain evidence="10 11">CBS 150709</strain>
    </source>
</reference>